<dbReference type="OrthoDB" id="8439544at2759"/>
<feature type="transmembrane region" description="Helical" evidence="1">
    <location>
        <begin position="226"/>
        <end position="249"/>
    </location>
</feature>
<dbReference type="InterPro" id="IPR013783">
    <property type="entry name" value="Ig-like_fold"/>
</dbReference>
<protein>
    <submittedName>
        <fullName evidence="4">Uncharacterized protein LOC114446335 isoform X1</fullName>
    </submittedName>
</protein>
<proteinExistence type="predicted"/>
<dbReference type="AlphaFoldDB" id="A0A6P7JLC6"/>
<accession>A0A6P7JLC6</accession>
<dbReference type="GeneID" id="114446335"/>
<dbReference type="RefSeq" id="XP_028277675.1">
    <property type="nucleotide sequence ID" value="XM_028421874.1"/>
</dbReference>
<keyword evidence="1" id="KW-1133">Transmembrane helix</keyword>
<dbReference type="Proteomes" id="UP000515145">
    <property type="component" value="Chromosome 14"/>
</dbReference>
<reference evidence="4" key="1">
    <citation type="submission" date="2025-08" db="UniProtKB">
        <authorList>
            <consortium name="RefSeq"/>
        </authorList>
    </citation>
    <scope>IDENTIFICATION</scope>
</reference>
<dbReference type="InParanoid" id="A0A6P7JLC6"/>
<evidence type="ECO:0000313" key="4">
    <source>
        <dbReference type="RefSeq" id="XP_028277675.1"/>
    </source>
</evidence>
<sequence length="326" mass="36165">MTPIYMIIAVLATTALAEGSVECNFPRSNGSHLCFGAVGQQLIFHLSDKANTTFTLWKEDKHRFLKSSGNVTIDQRHANHSQYINGGTYKLGNAMKTDSGNYTLEEFGSNGMLVKKVHVSLEIKAPVSKPAVSQECLSLEQMQVICSSEGDEAEFILMLDGQVLMQSREHNQSMGHWAVEKSNISTASINLHGQMTGNLTCEVWNKVSNAQTVIYLKDCKDILTSFPVVTVVTANVIVFVLFVALGLVIKFHRTPTLKNNNVSDNVQEEVIYTDVKKTRSTTVDDDTSEDGDKIIYSDVRVIKHTKKPSDLQENTMTVRCIVDVEI</sequence>
<feature type="signal peptide" evidence="2">
    <location>
        <begin position="1"/>
        <end position="17"/>
    </location>
</feature>
<keyword evidence="1" id="KW-0472">Membrane</keyword>
<keyword evidence="1" id="KW-0812">Transmembrane</keyword>
<feature type="chain" id="PRO_5028477738" evidence="2">
    <location>
        <begin position="18"/>
        <end position="326"/>
    </location>
</feature>
<keyword evidence="3" id="KW-1185">Reference proteome</keyword>
<evidence type="ECO:0000256" key="2">
    <source>
        <dbReference type="SAM" id="SignalP"/>
    </source>
</evidence>
<evidence type="ECO:0000256" key="1">
    <source>
        <dbReference type="SAM" id="Phobius"/>
    </source>
</evidence>
<evidence type="ECO:0000313" key="3">
    <source>
        <dbReference type="Proteomes" id="UP000515145"/>
    </source>
</evidence>
<dbReference type="Gene3D" id="2.60.40.10">
    <property type="entry name" value="Immunoglobulins"/>
    <property type="match status" value="2"/>
</dbReference>
<name>A0A6P7JLC6_9TELE</name>
<gene>
    <name evidence="4" type="primary">LOC114446335</name>
</gene>
<organism evidence="3 4">
    <name type="scientific">Parambassis ranga</name>
    <name type="common">Indian glassy fish</name>
    <dbReference type="NCBI Taxonomy" id="210632"/>
    <lineage>
        <taxon>Eukaryota</taxon>
        <taxon>Metazoa</taxon>
        <taxon>Chordata</taxon>
        <taxon>Craniata</taxon>
        <taxon>Vertebrata</taxon>
        <taxon>Euteleostomi</taxon>
        <taxon>Actinopterygii</taxon>
        <taxon>Neopterygii</taxon>
        <taxon>Teleostei</taxon>
        <taxon>Neoteleostei</taxon>
        <taxon>Acanthomorphata</taxon>
        <taxon>Ovalentaria</taxon>
        <taxon>Ambassidae</taxon>
        <taxon>Parambassis</taxon>
    </lineage>
</organism>
<keyword evidence="2" id="KW-0732">Signal</keyword>